<proteinExistence type="predicted"/>
<keyword evidence="3" id="KW-1185">Reference proteome</keyword>
<protein>
    <submittedName>
        <fullName evidence="2">Uncharacterized protein</fullName>
    </submittedName>
</protein>
<organism evidence="2 3">
    <name type="scientific">Streptomyces albireticuli</name>
    <dbReference type="NCBI Taxonomy" id="1940"/>
    <lineage>
        <taxon>Bacteria</taxon>
        <taxon>Bacillati</taxon>
        <taxon>Actinomycetota</taxon>
        <taxon>Actinomycetes</taxon>
        <taxon>Kitasatosporales</taxon>
        <taxon>Streptomycetaceae</taxon>
        <taxon>Streptomyces</taxon>
    </lineage>
</organism>
<dbReference type="AlphaFoldDB" id="A0A2A2D244"/>
<dbReference type="EMBL" id="NSJV01000446">
    <property type="protein sequence ID" value="PAU46558.1"/>
    <property type="molecule type" value="Genomic_DNA"/>
</dbReference>
<feature type="region of interest" description="Disordered" evidence="1">
    <location>
        <begin position="1"/>
        <end position="21"/>
    </location>
</feature>
<sequence>MIMAFFKRGSKPSGHRPSDDEVRAAAAALNAGDQGPADRLVAESGDYSQETAMRVLSMSVEV</sequence>
<evidence type="ECO:0000313" key="2">
    <source>
        <dbReference type="EMBL" id="PAU46558.1"/>
    </source>
</evidence>
<evidence type="ECO:0000256" key="1">
    <source>
        <dbReference type="SAM" id="MobiDB-lite"/>
    </source>
</evidence>
<name>A0A2A2D244_9ACTN</name>
<comment type="caution">
    <text evidence="2">The sequence shown here is derived from an EMBL/GenBank/DDBJ whole genome shotgun (WGS) entry which is preliminary data.</text>
</comment>
<reference evidence="2 3" key="1">
    <citation type="submission" date="2017-08" db="EMBL/GenBank/DDBJ databases">
        <title>Genome sequence of Streptomyces albireticuli NRRL B-1670.</title>
        <authorList>
            <person name="Graham D.E."/>
            <person name="Mahan K.M."/>
            <person name="Klingeman D.M."/>
            <person name="Hettich R.L."/>
            <person name="Parry R.J."/>
            <person name="Spain J.C."/>
        </authorList>
    </citation>
    <scope>NUCLEOTIDE SEQUENCE [LARGE SCALE GENOMIC DNA]</scope>
    <source>
        <strain evidence="2 3">NRRL B-1670</strain>
    </source>
</reference>
<dbReference type="Proteomes" id="UP000218944">
    <property type="component" value="Unassembled WGS sequence"/>
</dbReference>
<gene>
    <name evidence="2" type="ORF">CK936_23480</name>
</gene>
<accession>A0A2A2D244</accession>
<evidence type="ECO:0000313" key="3">
    <source>
        <dbReference type="Proteomes" id="UP000218944"/>
    </source>
</evidence>